<proteinExistence type="predicted"/>
<dbReference type="EMBL" id="LAZP02000794">
    <property type="protein sequence ID" value="PFH55716.1"/>
    <property type="molecule type" value="Genomic_DNA"/>
</dbReference>
<evidence type="ECO:0000313" key="3">
    <source>
        <dbReference type="Proteomes" id="UP000037136"/>
    </source>
</evidence>
<feature type="signal peptide" evidence="1">
    <location>
        <begin position="1"/>
        <end position="18"/>
    </location>
</feature>
<evidence type="ECO:0000313" key="2">
    <source>
        <dbReference type="EMBL" id="PFH55716.1"/>
    </source>
</evidence>
<protein>
    <recommendedName>
        <fullName evidence="4">Adhesin-like protein 2</fullName>
    </recommendedName>
</protein>
<dbReference type="OrthoDB" id="5154031at2759"/>
<accession>A0A2A9P4D1</accession>
<organism evidence="2 3">
    <name type="scientific">Ophiocordyceps unilateralis</name>
    <name type="common">Zombie-ant fungus</name>
    <name type="synonym">Torrubia unilateralis</name>
    <dbReference type="NCBI Taxonomy" id="268505"/>
    <lineage>
        <taxon>Eukaryota</taxon>
        <taxon>Fungi</taxon>
        <taxon>Dikarya</taxon>
        <taxon>Ascomycota</taxon>
        <taxon>Pezizomycotina</taxon>
        <taxon>Sordariomycetes</taxon>
        <taxon>Hypocreomycetidae</taxon>
        <taxon>Hypocreales</taxon>
        <taxon>Ophiocordycipitaceae</taxon>
        <taxon>Ophiocordyceps</taxon>
    </lineage>
</organism>
<dbReference type="AlphaFoldDB" id="A0A2A9P4D1"/>
<evidence type="ECO:0000256" key="1">
    <source>
        <dbReference type="SAM" id="SignalP"/>
    </source>
</evidence>
<name>A0A2A9P4D1_OPHUN</name>
<dbReference type="STRING" id="268505.A0A2A9P4D1"/>
<evidence type="ECO:0008006" key="4">
    <source>
        <dbReference type="Google" id="ProtNLM"/>
    </source>
</evidence>
<gene>
    <name evidence="2" type="ORF">XA68_17735</name>
</gene>
<comment type="caution">
    <text evidence="2">The sequence shown here is derived from an EMBL/GenBank/DDBJ whole genome shotgun (WGS) entry which is preliminary data.</text>
</comment>
<reference evidence="2 3" key="2">
    <citation type="journal article" date="2017" name="Sci. Rep.">
        <title>Ant-infecting Ophiocordyceps genomes reveal a high diversity of potential behavioral manipulation genes and a possible major role for enterotoxins.</title>
        <authorList>
            <person name="de Bekker C."/>
            <person name="Ohm R.A."/>
            <person name="Evans H.C."/>
            <person name="Brachmann A."/>
            <person name="Hughes D.P."/>
        </authorList>
    </citation>
    <scope>NUCLEOTIDE SEQUENCE [LARGE SCALE GENOMIC DNA]</scope>
    <source>
        <strain evidence="2 3">SC16a</strain>
    </source>
</reference>
<dbReference type="Proteomes" id="UP000037136">
    <property type="component" value="Unassembled WGS sequence"/>
</dbReference>
<keyword evidence="3" id="KW-1185">Reference proteome</keyword>
<sequence length="276" mass="28441">MKSSVIAVAASAAAVASAALVPRSPLLGLGLDTKIDVLGIKADICLNVKIPEGIHMDEADCPKHGPPADCTDMWHPPHDVTIDGCDNHGETEWHYVHPCNCEDQAPHSWTTSTVTATQMVTTINNVQTTYAVPATTTVCPVPVANTAVVETTPMEQPMAPVQTAEYQPTSIYTPTPVNMPSATYQAPPVNAAPSQQAYVAPAAPAPAPYPTYAPSVVPAPAPAPVVPYAAPIGTAPGYTPRPYSNTTAPVVMAGASSNGRNVLAAAVVVVAAALLL</sequence>
<keyword evidence="1" id="KW-0732">Signal</keyword>
<reference evidence="2 3" key="1">
    <citation type="journal article" date="2015" name="BMC Genomics">
        <title>Gene expression during zombie ant biting behavior reflects the complexity underlying fungal parasitic behavioral manipulation.</title>
        <authorList>
            <person name="de Bekker C."/>
            <person name="Ohm R.A."/>
            <person name="Loreto R.G."/>
            <person name="Sebastian A."/>
            <person name="Albert I."/>
            <person name="Merrow M."/>
            <person name="Brachmann A."/>
            <person name="Hughes D.P."/>
        </authorList>
    </citation>
    <scope>NUCLEOTIDE SEQUENCE [LARGE SCALE GENOMIC DNA]</scope>
    <source>
        <strain evidence="2 3">SC16a</strain>
    </source>
</reference>
<feature type="chain" id="PRO_5012518521" description="Adhesin-like protein 2" evidence="1">
    <location>
        <begin position="19"/>
        <end position="276"/>
    </location>
</feature>